<proteinExistence type="predicted"/>
<dbReference type="OrthoDB" id="2973500at2"/>
<evidence type="ECO:0000313" key="1">
    <source>
        <dbReference type="EMBL" id="RHW31993.1"/>
    </source>
</evidence>
<evidence type="ECO:0000313" key="2">
    <source>
        <dbReference type="Proteomes" id="UP000285456"/>
    </source>
</evidence>
<dbReference type="AlphaFoldDB" id="A0A417YGR5"/>
<gene>
    <name evidence="1" type="ORF">D1B32_12205</name>
</gene>
<dbReference type="RefSeq" id="WP_118889551.1">
    <property type="nucleotide sequence ID" value="NZ_PHUT01000007.1"/>
</dbReference>
<dbReference type="Proteomes" id="UP000285456">
    <property type="component" value="Unassembled WGS sequence"/>
</dbReference>
<sequence>MVNPLDRHENLPGVRVEYENGNLYSDQQNINANTKSILILGTAIDGPVGEPVSVQAIGGPKAAERLFGGMLQKKEVETGQPDPNTGAPVTQTVKVPHEGTLIRSMYEVLAAGNEDVRLMRVSGNQAKTELVVHDIEKALEQTLGVSGGNVSFSKRIEFGDTGRLSTSPIQHIREKREDGTLVKEFAGAVAIQNAVLSVDATSGQETVFFKPNVFRPGNKIEVQFNFNKRTYYEVLRSDEDGRLTQDPSKPNYFGSEHSFFSDDVASGHTINVYVNGIGIPQMSPNGQWLWRPGKEDPSISNPLTDAYTALEYEQGGIRFTEAYQVEVANGTYPELNSSAEVVADYFYYDEVALPTNNEYVVPGEDATYTLDYLPKQEGFSVFYEIAGQKYELTPRSTENPNGDFSMIFPGEGSSVNTRVVIKAGSVPVGVTLKASYATNQTTSVNPKIIVEAAYAGEDYAKVKDISNPDSIEGIAIDIRHDITAEDPSGKEKIIHFIKPVNKRQSVRDEFIEYRTRDLKGITNIGEFANFVNNDSRNNIVRLVVPEGSTVPMQGIAATNGLVYLGQKYNDALGEYETFVDLDKKVDDPKRYPWVGSNGFFDRNSLTSMMELYEVLGGVFEPNPTAYDEYRLVKQGVYNKIENYPVDSIVMAEAYINTPIGRETYGTNGQIVVVEDKFKNFATQLAQHCAVATAKVRETIGFIGVEPVRNASLLSIQEYIEELASSKVNDHYLYNDSTHEHILNDEGDLIDIGHYINVVFGPEVGLVNDKLGNYITNGVSIYAGLNSVLPAEVATTNKEISVHGLRYHLSESQHNLLAGARFVTFDERIATNGTRQIKVKDGVTAGQPNSDYTRLSTVNITHFTSQIVRSVAEPFIGMPNGLAQQNSMSTEIQAGLDRLKENGVLQDFKFTIFTSPNEKVLGNAFITLEIVPEFETRRIHTSVALRTSL</sequence>
<comment type="caution">
    <text evidence="1">The sequence shown here is derived from an EMBL/GenBank/DDBJ whole genome shotgun (WGS) entry which is preliminary data.</text>
</comment>
<keyword evidence="2" id="KW-1185">Reference proteome</keyword>
<reference evidence="1 2" key="1">
    <citation type="journal article" date="2007" name="Int. J. Syst. Evol. Microbiol.">
        <title>Oceanobacillus profundus sp. nov., isolated from a deep-sea sediment core.</title>
        <authorList>
            <person name="Kim Y.G."/>
            <person name="Choi D.H."/>
            <person name="Hyun S."/>
            <person name="Cho B.C."/>
        </authorList>
    </citation>
    <scope>NUCLEOTIDE SEQUENCE [LARGE SCALE GENOMIC DNA]</scope>
    <source>
        <strain evidence="1 2">DSM 18246</strain>
    </source>
</reference>
<organism evidence="1 2">
    <name type="scientific">Oceanobacillus profundus</name>
    <dbReference type="NCBI Taxonomy" id="372463"/>
    <lineage>
        <taxon>Bacteria</taxon>
        <taxon>Bacillati</taxon>
        <taxon>Bacillota</taxon>
        <taxon>Bacilli</taxon>
        <taxon>Bacillales</taxon>
        <taxon>Bacillaceae</taxon>
        <taxon>Oceanobacillus</taxon>
    </lineage>
</organism>
<protein>
    <submittedName>
        <fullName evidence="1">Uncharacterized protein</fullName>
    </submittedName>
</protein>
<name>A0A417YGR5_9BACI</name>
<accession>A0A417YGR5</accession>
<dbReference type="EMBL" id="QWEH01000007">
    <property type="protein sequence ID" value="RHW31993.1"/>
    <property type="molecule type" value="Genomic_DNA"/>
</dbReference>